<accession>A0AAU7C6L2</accession>
<reference evidence="2" key="1">
    <citation type="submission" date="2024-04" db="EMBL/GenBank/DDBJ databases">
        <title>Limosilactobacillus allomucosae sp. nov., a novel species isolated from wild boar faecal samples as a potential probiotics for domestic pigs.</title>
        <authorList>
            <person name="Chen B."/>
        </authorList>
    </citation>
    <scope>NUCLEOTIDE SEQUENCE</scope>
    <source>
        <strain evidence="2">WILCCON 0051</strain>
    </source>
</reference>
<dbReference type="GO" id="GO:0003677">
    <property type="term" value="F:DNA binding"/>
    <property type="evidence" value="ECO:0007669"/>
    <property type="project" value="UniProtKB-KW"/>
</dbReference>
<dbReference type="AlphaFoldDB" id="A0AAU7C6L2"/>
<gene>
    <name evidence="2" type="ORF">ABC765_04990</name>
</gene>
<feature type="domain" description="Arc-like DNA binding" evidence="1">
    <location>
        <begin position="2"/>
        <end position="38"/>
    </location>
</feature>
<name>A0AAU7C6L2_9LACO</name>
<protein>
    <submittedName>
        <fullName evidence="2">Arc family DNA-binding protein</fullName>
    </submittedName>
</protein>
<dbReference type="InterPro" id="IPR013321">
    <property type="entry name" value="Arc_rbn_hlx_hlx"/>
</dbReference>
<dbReference type="GO" id="GO:0006355">
    <property type="term" value="P:regulation of DNA-templated transcription"/>
    <property type="evidence" value="ECO:0007669"/>
    <property type="project" value="InterPro"/>
</dbReference>
<dbReference type="InterPro" id="IPR005569">
    <property type="entry name" value="Arc_DNA-bd_dom"/>
</dbReference>
<dbReference type="KEGG" id="lalo:ABC765_04990"/>
<dbReference type="Pfam" id="PF03869">
    <property type="entry name" value="Arc"/>
    <property type="match status" value="1"/>
</dbReference>
<evidence type="ECO:0000313" key="2">
    <source>
        <dbReference type="EMBL" id="XBG96444.1"/>
    </source>
</evidence>
<dbReference type="RefSeq" id="WP_278769242.1">
    <property type="nucleotide sequence ID" value="NZ_CP154878.1"/>
</dbReference>
<sequence>MASKYPMFGLRIPTELREKLKYIADYNGRSMNKEIEQLIIRHVDEFENNHGKINLGSDSHSK</sequence>
<evidence type="ECO:0000259" key="1">
    <source>
        <dbReference type="Pfam" id="PF03869"/>
    </source>
</evidence>
<dbReference type="Gene3D" id="1.10.1220.10">
    <property type="entry name" value="Met repressor-like"/>
    <property type="match status" value="1"/>
</dbReference>
<dbReference type="InterPro" id="IPR010985">
    <property type="entry name" value="Ribbon_hlx_hlx"/>
</dbReference>
<dbReference type="SUPFAM" id="SSF47598">
    <property type="entry name" value="Ribbon-helix-helix"/>
    <property type="match status" value="1"/>
</dbReference>
<proteinExistence type="predicted"/>
<keyword evidence="2" id="KW-0238">DNA-binding</keyword>
<organism evidence="2">
    <name type="scientific">Limosilactobacillus allomucosae</name>
    <dbReference type="NCBI Taxonomy" id="3142938"/>
    <lineage>
        <taxon>Bacteria</taxon>
        <taxon>Bacillati</taxon>
        <taxon>Bacillota</taxon>
        <taxon>Bacilli</taxon>
        <taxon>Lactobacillales</taxon>
        <taxon>Lactobacillaceae</taxon>
        <taxon>Limosilactobacillus</taxon>
    </lineage>
</organism>
<dbReference type="EMBL" id="CP154878">
    <property type="protein sequence ID" value="XBG96444.1"/>
    <property type="molecule type" value="Genomic_DNA"/>
</dbReference>